<proteinExistence type="inferred from homology"/>
<dbReference type="InterPro" id="IPR013785">
    <property type="entry name" value="Aldolase_TIM"/>
</dbReference>
<dbReference type="PANTHER" id="PTHR12128:SF66">
    <property type="entry name" value="4-HYDROXY-2-OXOGLUTARATE ALDOLASE, MITOCHONDRIAL"/>
    <property type="match status" value="1"/>
</dbReference>
<evidence type="ECO:0000313" key="4">
    <source>
        <dbReference type="Proteomes" id="UP001056383"/>
    </source>
</evidence>
<evidence type="ECO:0000256" key="2">
    <source>
        <dbReference type="ARBA" id="ARBA00023239"/>
    </source>
</evidence>
<comment type="similarity">
    <text evidence="1">Belongs to the DapA family.</text>
</comment>
<organism evidence="3 4">
    <name type="scientific">Streptomyces sudanensis</name>
    <dbReference type="NCBI Taxonomy" id="436397"/>
    <lineage>
        <taxon>Bacteria</taxon>
        <taxon>Bacillati</taxon>
        <taxon>Actinomycetota</taxon>
        <taxon>Actinomycetes</taxon>
        <taxon>Kitasatosporales</taxon>
        <taxon>Streptomycetaceae</taxon>
        <taxon>Streptomyces</taxon>
    </lineage>
</organism>
<dbReference type="SUPFAM" id="SSF51569">
    <property type="entry name" value="Aldolase"/>
    <property type="match status" value="1"/>
</dbReference>
<dbReference type="InterPro" id="IPR002220">
    <property type="entry name" value="DapA-like"/>
</dbReference>
<dbReference type="SMART" id="SM01130">
    <property type="entry name" value="DHDPS"/>
    <property type="match status" value="1"/>
</dbReference>
<dbReference type="Proteomes" id="UP001056383">
    <property type="component" value="Chromosome"/>
</dbReference>
<evidence type="ECO:0000313" key="3">
    <source>
        <dbReference type="EMBL" id="URN18248.1"/>
    </source>
</evidence>
<dbReference type="Gene3D" id="3.20.20.70">
    <property type="entry name" value="Aldolase class I"/>
    <property type="match status" value="1"/>
</dbReference>
<dbReference type="EMBL" id="CP095474">
    <property type="protein sequence ID" value="URN18248.1"/>
    <property type="molecule type" value="Genomic_DNA"/>
</dbReference>
<accession>A0ABY4TKN8</accession>
<gene>
    <name evidence="3" type="ORF">MW084_22470</name>
</gene>
<keyword evidence="2" id="KW-0456">Lyase</keyword>
<dbReference type="CDD" id="cd00408">
    <property type="entry name" value="DHDPS-like"/>
    <property type="match status" value="1"/>
</dbReference>
<protein>
    <submittedName>
        <fullName evidence="3">Dihydrodipicolinate synthase family protein</fullName>
    </submittedName>
</protein>
<reference evidence="3" key="1">
    <citation type="submission" date="2022-04" db="EMBL/GenBank/DDBJ databases">
        <title>Systematic whole-genome sequencing reveals an unexpected diversity among actinomycetoma pathogens and provides insights into their antibacterial susceptibilities.</title>
        <authorList>
            <person name="Watson A.K."/>
            <person name="Kepplinger B."/>
            <person name="Bakhiet S.M."/>
            <person name="Mhmoud N.A."/>
            <person name="Chapman J."/>
            <person name="Allenby N."/>
            <person name="Mickiewicz K."/>
            <person name="Goodfellow M."/>
            <person name="Fahal A.H."/>
            <person name="Errington J."/>
        </authorList>
    </citation>
    <scope>NUCLEOTIDE SEQUENCE</scope>
    <source>
        <strain evidence="3">SD 504</strain>
    </source>
</reference>
<keyword evidence="4" id="KW-1185">Reference proteome</keyword>
<sequence>MSATEELAGRLRGTVLPAVLTPMDAAGTVDLAALGRYAERIAAERIGGVAVWAHTGRGLHLTAGDRRRVLALWRSAVDVPVVAGAGVPRALRGASSEDAEDAVVAMAAEAAELGADAVMVYPAAHHRGLPDGEERTVRLHERVAGASGLPVLGFLLHAEAGGHPYSPELVRRLLELPSAAGVKIATLDRAMDCQDAVRAAEGTGALVVTGEDRMFGPSLMWGADTALVGVAAARAGLTTAVLDAWTAGDAAGFLRASGRLDRFAEATFRAPIEGYVQRMLWAAVWEGAVPEEAAFDPYGPPLPDAERRAVVTCLERLAEEDDAG</sequence>
<dbReference type="RefSeq" id="WP_010469605.1">
    <property type="nucleotide sequence ID" value="NZ_CP095474.1"/>
</dbReference>
<dbReference type="PANTHER" id="PTHR12128">
    <property type="entry name" value="DIHYDRODIPICOLINATE SYNTHASE"/>
    <property type="match status" value="1"/>
</dbReference>
<evidence type="ECO:0000256" key="1">
    <source>
        <dbReference type="ARBA" id="ARBA00007592"/>
    </source>
</evidence>
<name>A0ABY4TKN8_9ACTN</name>
<dbReference type="Pfam" id="PF00701">
    <property type="entry name" value="DHDPS"/>
    <property type="match status" value="1"/>
</dbReference>